<evidence type="ECO:0000256" key="1">
    <source>
        <dbReference type="SAM" id="MobiDB-lite"/>
    </source>
</evidence>
<feature type="compositionally biased region" description="Polar residues" evidence="1">
    <location>
        <begin position="92"/>
        <end position="102"/>
    </location>
</feature>
<comment type="caution">
    <text evidence="2">The sequence shown here is derived from an EMBL/GenBank/DDBJ whole genome shotgun (WGS) entry which is preliminary data.</text>
</comment>
<evidence type="ECO:0000313" key="2">
    <source>
        <dbReference type="EMBL" id="KAF4649358.1"/>
    </source>
</evidence>
<feature type="compositionally biased region" description="Acidic residues" evidence="1">
    <location>
        <begin position="169"/>
        <end position="179"/>
    </location>
</feature>
<organism evidence="2 3">
    <name type="scientific">Perkinsus chesapeaki</name>
    <name type="common">Clam parasite</name>
    <name type="synonym">Perkinsus andrewsi</name>
    <dbReference type="NCBI Taxonomy" id="330153"/>
    <lineage>
        <taxon>Eukaryota</taxon>
        <taxon>Sar</taxon>
        <taxon>Alveolata</taxon>
        <taxon>Perkinsozoa</taxon>
        <taxon>Perkinsea</taxon>
        <taxon>Perkinsida</taxon>
        <taxon>Perkinsidae</taxon>
        <taxon>Perkinsus</taxon>
    </lineage>
</organism>
<protein>
    <submittedName>
        <fullName evidence="2">Uncharacterized protein</fullName>
    </submittedName>
</protein>
<gene>
    <name evidence="2" type="ORF">FOL47_002153</name>
</gene>
<dbReference type="OrthoDB" id="10636111at2759"/>
<evidence type="ECO:0000313" key="3">
    <source>
        <dbReference type="Proteomes" id="UP000591131"/>
    </source>
</evidence>
<feature type="compositionally biased region" description="Polar residues" evidence="1">
    <location>
        <begin position="208"/>
        <end position="222"/>
    </location>
</feature>
<dbReference type="EMBL" id="JAAPAO010001566">
    <property type="protein sequence ID" value="KAF4649358.1"/>
    <property type="molecule type" value="Genomic_DNA"/>
</dbReference>
<dbReference type="AlphaFoldDB" id="A0A7J6KQD4"/>
<feature type="region of interest" description="Disordered" evidence="1">
    <location>
        <begin position="45"/>
        <end position="105"/>
    </location>
</feature>
<keyword evidence="3" id="KW-1185">Reference proteome</keyword>
<feature type="non-terminal residue" evidence="2">
    <location>
        <position position="1"/>
    </location>
</feature>
<feature type="region of interest" description="Disordered" evidence="1">
    <location>
        <begin position="169"/>
        <end position="233"/>
    </location>
</feature>
<proteinExistence type="predicted"/>
<accession>A0A7J6KQD4</accession>
<dbReference type="Proteomes" id="UP000591131">
    <property type="component" value="Unassembled WGS sequence"/>
</dbReference>
<sequence>GTRVFVDSDGSIKNIGIDSTNNLDLLRQQRYRMAMEKSGWLQRRIDDEDDNINSNDSLPNDIPSDNIPEDVADDIPRDEADIPDESAVRPTSVRSQDVNGNSGELIDNSMVVRGDIETYEDGTTATPSRNVIKHHAGNNDIDFDILDDSGAHLDDNGDMEDLVASPEADDFGEFNDAEDHDVYSTPNERAAVEGDTNNDTIPKKDITNVPSSRPSRKGTSASLPKPLSTRRDELRDIIGTSTRHTFGKFITTAPMNDSIVMVIDEGYIGVARVVGSLTDENKVDLQPMDVIQEGVLTKITDNNDKATLDVEIGNLIYVRPSTRSMTRARGKELRDLLSYVGDFLLQQ</sequence>
<name>A0A7J6KQD4_PERCH</name>
<reference evidence="2 3" key="1">
    <citation type="submission" date="2020-04" db="EMBL/GenBank/DDBJ databases">
        <title>Perkinsus chesapeaki whole genome sequence.</title>
        <authorList>
            <person name="Bogema D.R."/>
        </authorList>
    </citation>
    <scope>NUCLEOTIDE SEQUENCE [LARGE SCALE GENOMIC DNA]</scope>
    <source>
        <strain evidence="2">ATCC PRA-425</strain>
    </source>
</reference>